<dbReference type="AlphaFoldDB" id="A0A412IFF6"/>
<proteinExistence type="predicted"/>
<reference evidence="1 2" key="1">
    <citation type="submission" date="2018-08" db="EMBL/GenBank/DDBJ databases">
        <title>A genome reference for cultivated species of the human gut microbiota.</title>
        <authorList>
            <person name="Zou Y."/>
            <person name="Xue W."/>
            <person name="Luo G."/>
        </authorList>
    </citation>
    <scope>NUCLEOTIDE SEQUENCE [LARGE SCALE GENOMIC DNA]</scope>
    <source>
        <strain evidence="1 2">AF22-3AC</strain>
    </source>
</reference>
<name>A0A412IFF6_9BACE</name>
<evidence type="ECO:0000313" key="1">
    <source>
        <dbReference type="EMBL" id="RGS35636.1"/>
    </source>
</evidence>
<dbReference type="Pfam" id="PF02709">
    <property type="entry name" value="Glyco_transf_7C"/>
    <property type="match status" value="1"/>
</dbReference>
<dbReference type="InterPro" id="IPR027791">
    <property type="entry name" value="Galactosyl_T_C"/>
</dbReference>
<protein>
    <submittedName>
        <fullName evidence="1">Uncharacterized protein</fullName>
    </submittedName>
</protein>
<dbReference type="InterPro" id="IPR029044">
    <property type="entry name" value="Nucleotide-diphossugar_trans"/>
</dbReference>
<dbReference type="EMBL" id="QRVJ01000013">
    <property type="protein sequence ID" value="RGS35636.1"/>
    <property type="molecule type" value="Genomic_DNA"/>
</dbReference>
<dbReference type="SUPFAM" id="SSF53448">
    <property type="entry name" value="Nucleotide-diphospho-sugar transferases"/>
    <property type="match status" value="1"/>
</dbReference>
<sequence length="276" mass="33021">MWLRVWFIKYGRRYIMIRKKEMQNLTFCIPVRIDSEYRLRNLLTILKFYSHHLSSNYIVLEADNQQHVKELPHIPGLVYEFIYDENPVFHRTHYINHMLSKVSTETAGIWDTDAVAPIAQLLQAHQRISDEQTIMAYPYDGRFWYINDFFSSLFCEKLDIRLLTDFDMPRRLMCGYYSVGGAFLVNVGRYRQYGWENENFIGWGPEDSERYKRLHILGQTPVRVPGSLYHLYHSRGINSGDRDAEVIYKTKKEYSRICGMMPEELRKDIETWSWTK</sequence>
<dbReference type="Proteomes" id="UP000283341">
    <property type="component" value="Unassembled WGS sequence"/>
</dbReference>
<gene>
    <name evidence="1" type="ORF">DWX97_15590</name>
</gene>
<comment type="caution">
    <text evidence="1">The sequence shown here is derived from an EMBL/GenBank/DDBJ whole genome shotgun (WGS) entry which is preliminary data.</text>
</comment>
<accession>A0A412IFF6</accession>
<organism evidence="1 2">
    <name type="scientific">Bacteroides cellulosilyticus</name>
    <dbReference type="NCBI Taxonomy" id="246787"/>
    <lineage>
        <taxon>Bacteria</taxon>
        <taxon>Pseudomonadati</taxon>
        <taxon>Bacteroidota</taxon>
        <taxon>Bacteroidia</taxon>
        <taxon>Bacteroidales</taxon>
        <taxon>Bacteroidaceae</taxon>
        <taxon>Bacteroides</taxon>
    </lineage>
</organism>
<evidence type="ECO:0000313" key="2">
    <source>
        <dbReference type="Proteomes" id="UP000283341"/>
    </source>
</evidence>
<dbReference type="Gene3D" id="3.90.550.10">
    <property type="entry name" value="Spore Coat Polysaccharide Biosynthesis Protein SpsA, Chain A"/>
    <property type="match status" value="1"/>
</dbReference>